<comment type="similarity">
    <text evidence="1">Belongs to the protein kinase superfamily. ADCK protein kinase family.</text>
</comment>
<dbReference type="GO" id="GO:0005524">
    <property type="term" value="F:ATP binding"/>
    <property type="evidence" value="ECO:0007669"/>
    <property type="project" value="InterPro"/>
</dbReference>
<protein>
    <recommendedName>
        <fullName evidence="3">Protein kinase domain-containing protein</fullName>
    </recommendedName>
</protein>
<dbReference type="PANTHER" id="PTHR10566">
    <property type="entry name" value="CHAPERONE-ACTIVITY OF BC1 COMPLEX CABC1 -RELATED"/>
    <property type="match status" value="1"/>
</dbReference>
<dbReference type="PANTHER" id="PTHR10566:SF118">
    <property type="entry name" value="PROTEIN KINASE DOMAIN-CONTAINING PROTEIN"/>
    <property type="match status" value="1"/>
</dbReference>
<dbReference type="Proteomes" id="UP000054558">
    <property type="component" value="Unassembled WGS sequence"/>
</dbReference>
<dbReference type="CDD" id="cd05121">
    <property type="entry name" value="ABC1_ADCK3-like"/>
    <property type="match status" value="1"/>
</dbReference>
<evidence type="ECO:0000313" key="5">
    <source>
        <dbReference type="Proteomes" id="UP000054558"/>
    </source>
</evidence>
<dbReference type="AlphaFoldDB" id="A0A0U9HJ65"/>
<sequence length="977" mass="105253">MATCLAGVPATGSSFFRTSVAVQGQAAPSTSESSAQTSFTGLQARKRSAPRLGLNSSFLAPLAPGISYGRSRSSIRHRHRSATVALFGGHVKVSEIRSPQDLIDQSAHVTQDVGNAVRKVFESASGKEPVMIAQEAAASLQDVGGRLASILHVDELSNTVAGPVSSLRAFASSLPPLDLPHPTFLQTVGLTALGTVLTTAALSNAYRMKSGVELPERYNPKAIAAYFEQRPVDVMLRSASILSQVSVLVGAIYIDIQSGKKELNEPLRARQCRELITKLGPTAIKVGQALSIRPDLLPLAYLEELQTLQDRVPPFSDEAARKLIEEGLGYPAETLFSELSPEPVAAASLGQVYKGKLRATGETVAVKVQRPGVLEEISRDLYVLRILAAAAMNLKIANSDLVAVLDNWAGRFFDELDYVQEGRNAIRFERDMAALANVTVPKVFPEYTSRRVLTTAWVEGEKLSESRAVDVGPLVTTMLNCYLIQLLESGFLHADPHPGNLLRTPDGKLCVLDFGLMTEVTVDQRYALIEYISHLVNNDYEAVAGDLVHLGFVPPEMDDPESVASIVEPLSKVLGELVKGGGAAKLNINQVTDDLSRMSEKIQFVIPPYFALILRAFGVLEGIGLAADPDYAIVEECYPYLAKRLLTDDSPRARRALRYFLYGRSAQLNVERVEEISAGFQTFRALMLPVGPPTTAEQRKEAATRICSTFRALMLPVGPPTTAAEQRKKAAVVDPAAREALNVVFAPQGSFVQDLLLQELVRATDALSRGAIAEFWLRVAVPASLPGAVLANRLGLPVPRVPEPGTWPLPLPGYLFGSNSSVPTAGLTAEDLKALSTSKRLWALLQPTLQEERSPRETAQFAREVWPVVNELLPGVRYATRKFARMLFERQAARLAADLEAATRSPVARLGDSGNGTLRSGRALGTGTGPATSLTNVTTDVAVVGGTGLFSGATGAGRIRVIQFTPTSIPIRLAFSF</sequence>
<gene>
    <name evidence="4" type="ORF">KFL_000960080</name>
</gene>
<keyword evidence="5" id="KW-1185">Reference proteome</keyword>
<evidence type="ECO:0000259" key="3">
    <source>
        <dbReference type="PROSITE" id="PS50011"/>
    </source>
</evidence>
<evidence type="ECO:0000256" key="2">
    <source>
        <dbReference type="SAM" id="MobiDB-lite"/>
    </source>
</evidence>
<dbReference type="InterPro" id="IPR000719">
    <property type="entry name" value="Prot_kinase_dom"/>
</dbReference>
<evidence type="ECO:0000256" key="1">
    <source>
        <dbReference type="ARBA" id="ARBA00009670"/>
    </source>
</evidence>
<dbReference type="OMA" id="YTEITFR"/>
<organism evidence="4 5">
    <name type="scientific">Klebsormidium nitens</name>
    <name type="common">Green alga</name>
    <name type="synonym">Ulothrix nitens</name>
    <dbReference type="NCBI Taxonomy" id="105231"/>
    <lineage>
        <taxon>Eukaryota</taxon>
        <taxon>Viridiplantae</taxon>
        <taxon>Streptophyta</taxon>
        <taxon>Klebsormidiophyceae</taxon>
        <taxon>Klebsormidiales</taxon>
        <taxon>Klebsormidiaceae</taxon>
        <taxon>Klebsormidium</taxon>
    </lineage>
</organism>
<dbReference type="Gene3D" id="1.10.510.10">
    <property type="entry name" value="Transferase(Phosphotransferase) domain 1"/>
    <property type="match status" value="1"/>
</dbReference>
<dbReference type="Pfam" id="PF03109">
    <property type="entry name" value="ABC1"/>
    <property type="match status" value="1"/>
</dbReference>
<dbReference type="InterPro" id="IPR050154">
    <property type="entry name" value="UbiB_kinase"/>
</dbReference>
<dbReference type="InterPro" id="IPR011009">
    <property type="entry name" value="Kinase-like_dom_sf"/>
</dbReference>
<proteinExistence type="inferred from homology"/>
<accession>A0A0U9HJ65</accession>
<dbReference type="InterPro" id="IPR004147">
    <property type="entry name" value="ABC1_dom"/>
</dbReference>
<dbReference type="SUPFAM" id="SSF56112">
    <property type="entry name" value="Protein kinase-like (PK-like)"/>
    <property type="match status" value="1"/>
</dbReference>
<evidence type="ECO:0000313" key="4">
    <source>
        <dbReference type="EMBL" id="GAQ81957.1"/>
    </source>
</evidence>
<dbReference type="OrthoDB" id="427480at2759"/>
<name>A0A0U9HJ65_KLENI</name>
<feature type="domain" description="Protein kinase" evidence="3">
    <location>
        <begin position="338"/>
        <end position="668"/>
    </location>
</feature>
<dbReference type="GO" id="GO:0004672">
    <property type="term" value="F:protein kinase activity"/>
    <property type="evidence" value="ECO:0000318"/>
    <property type="project" value="GO_Central"/>
</dbReference>
<dbReference type="STRING" id="105231.A0A0U9HJ65"/>
<dbReference type="EMBL" id="DF237045">
    <property type="protein sequence ID" value="GAQ81957.1"/>
    <property type="molecule type" value="Genomic_DNA"/>
</dbReference>
<dbReference type="PROSITE" id="PS50011">
    <property type="entry name" value="PROTEIN_KINASE_DOM"/>
    <property type="match status" value="1"/>
</dbReference>
<reference evidence="4 5" key="1">
    <citation type="journal article" date="2014" name="Nat. Commun.">
        <title>Klebsormidium flaccidum genome reveals primary factors for plant terrestrial adaptation.</title>
        <authorList>
            <person name="Hori K."/>
            <person name="Maruyama F."/>
            <person name="Fujisawa T."/>
            <person name="Togashi T."/>
            <person name="Yamamoto N."/>
            <person name="Seo M."/>
            <person name="Sato S."/>
            <person name="Yamada T."/>
            <person name="Mori H."/>
            <person name="Tajima N."/>
            <person name="Moriyama T."/>
            <person name="Ikeuchi M."/>
            <person name="Watanabe M."/>
            <person name="Wada H."/>
            <person name="Kobayashi K."/>
            <person name="Saito M."/>
            <person name="Masuda T."/>
            <person name="Sasaki-Sekimoto Y."/>
            <person name="Mashiguchi K."/>
            <person name="Awai K."/>
            <person name="Shimojima M."/>
            <person name="Masuda S."/>
            <person name="Iwai M."/>
            <person name="Nobusawa T."/>
            <person name="Narise T."/>
            <person name="Kondo S."/>
            <person name="Saito H."/>
            <person name="Sato R."/>
            <person name="Murakawa M."/>
            <person name="Ihara Y."/>
            <person name="Oshima-Yamada Y."/>
            <person name="Ohtaka K."/>
            <person name="Satoh M."/>
            <person name="Sonobe K."/>
            <person name="Ishii M."/>
            <person name="Ohtani R."/>
            <person name="Kanamori-Sato M."/>
            <person name="Honoki R."/>
            <person name="Miyazaki D."/>
            <person name="Mochizuki H."/>
            <person name="Umetsu J."/>
            <person name="Higashi K."/>
            <person name="Shibata D."/>
            <person name="Kamiya Y."/>
            <person name="Sato N."/>
            <person name="Nakamura Y."/>
            <person name="Tabata S."/>
            <person name="Ida S."/>
            <person name="Kurokawa K."/>
            <person name="Ohta H."/>
        </authorList>
    </citation>
    <scope>NUCLEOTIDE SEQUENCE [LARGE SCALE GENOMIC DNA]</scope>
    <source>
        <strain evidence="4 5">NIES-2285</strain>
    </source>
</reference>
<feature type="region of interest" description="Disordered" evidence="2">
    <location>
        <begin position="910"/>
        <end position="931"/>
    </location>
</feature>